<proteinExistence type="predicted"/>
<feature type="domain" description="DUF4789" evidence="2">
    <location>
        <begin position="101"/>
        <end position="182"/>
    </location>
</feature>
<protein>
    <recommendedName>
        <fullName evidence="2">DUF4789 domain-containing protein</fullName>
    </recommendedName>
</protein>
<evidence type="ECO:0000313" key="4">
    <source>
        <dbReference type="Proteomes" id="UP001642540"/>
    </source>
</evidence>
<evidence type="ECO:0000259" key="2">
    <source>
        <dbReference type="Pfam" id="PF16033"/>
    </source>
</evidence>
<reference evidence="3 4" key="1">
    <citation type="submission" date="2024-08" db="EMBL/GenBank/DDBJ databases">
        <authorList>
            <person name="Cucini C."/>
            <person name="Frati F."/>
        </authorList>
    </citation>
    <scope>NUCLEOTIDE SEQUENCE [LARGE SCALE GENOMIC DNA]</scope>
</reference>
<dbReference type="Pfam" id="PF16033">
    <property type="entry name" value="DUF4789"/>
    <property type="match status" value="1"/>
</dbReference>
<dbReference type="PANTHER" id="PTHR21177">
    <property type="entry name" value="IP06524P-RELATED"/>
    <property type="match status" value="1"/>
</dbReference>
<dbReference type="InterPro" id="IPR031993">
    <property type="entry name" value="DUF4789"/>
</dbReference>
<dbReference type="PANTHER" id="PTHR21177:SF4">
    <property type="entry name" value="IP06524P"/>
    <property type="match status" value="1"/>
</dbReference>
<evidence type="ECO:0000256" key="1">
    <source>
        <dbReference type="SAM" id="SignalP"/>
    </source>
</evidence>
<feature type="signal peptide" evidence="1">
    <location>
        <begin position="1"/>
        <end position="25"/>
    </location>
</feature>
<sequence length="273" mass="30340">MDSRPSYSLRLLSIIISSYLVASLGSTVSSSHVKTNGSTEDPTFIAQSTLKKTGQKRISYRGLNLTICEPTKAFHNETQKCYYHAGAPSVPISLVKASSPCGELMYFYLKSLSSPYGVCDCINDDGCKFYADFHRPVLNWPGSNRCYYAYEQGPCKRGEWIVMNKKSFQSECRPNPCLGKKLESIPSNMLGAFEKPDVDIFWFVKNGTCYQTLTQAYCKPDEYVRFVRTFPVPICVGRNFGQGCGSIGTTATLPCPQGHKRVGDDCTPVVDIQ</sequence>
<feature type="chain" id="PRO_5045869244" description="DUF4789 domain-containing protein" evidence="1">
    <location>
        <begin position="26"/>
        <end position="273"/>
    </location>
</feature>
<name>A0ABP1QVY6_9HEXA</name>
<accession>A0ABP1QVY6</accession>
<dbReference type="EMBL" id="CAXLJM020000046">
    <property type="protein sequence ID" value="CAL8111424.1"/>
    <property type="molecule type" value="Genomic_DNA"/>
</dbReference>
<keyword evidence="1" id="KW-0732">Signal</keyword>
<evidence type="ECO:0000313" key="3">
    <source>
        <dbReference type="EMBL" id="CAL8111424.1"/>
    </source>
</evidence>
<gene>
    <name evidence="3" type="ORF">ODALV1_LOCUS15024</name>
</gene>
<keyword evidence="4" id="KW-1185">Reference proteome</keyword>
<comment type="caution">
    <text evidence="3">The sequence shown here is derived from an EMBL/GenBank/DDBJ whole genome shotgun (WGS) entry which is preliminary data.</text>
</comment>
<organism evidence="3 4">
    <name type="scientific">Orchesella dallaii</name>
    <dbReference type="NCBI Taxonomy" id="48710"/>
    <lineage>
        <taxon>Eukaryota</taxon>
        <taxon>Metazoa</taxon>
        <taxon>Ecdysozoa</taxon>
        <taxon>Arthropoda</taxon>
        <taxon>Hexapoda</taxon>
        <taxon>Collembola</taxon>
        <taxon>Entomobryomorpha</taxon>
        <taxon>Entomobryoidea</taxon>
        <taxon>Orchesellidae</taxon>
        <taxon>Orchesellinae</taxon>
        <taxon>Orchesella</taxon>
    </lineage>
</organism>
<dbReference type="Proteomes" id="UP001642540">
    <property type="component" value="Unassembled WGS sequence"/>
</dbReference>